<proteinExistence type="predicted"/>
<gene>
    <name evidence="2" type="ordered locus">YPK_0369</name>
</gene>
<feature type="compositionally biased region" description="Polar residues" evidence="1">
    <location>
        <begin position="252"/>
        <end position="261"/>
    </location>
</feature>
<dbReference type="AlphaFoldDB" id="A0A0H3AZX3"/>
<reference evidence="2" key="1">
    <citation type="submission" date="2008-02" db="EMBL/GenBank/DDBJ databases">
        <title>Complete sequence of Yersinia pseudotuberculosis YPIII.</title>
        <authorList>
            <consortium name="US DOE Joint Genome Institute"/>
            <person name="Challacombe J.F."/>
            <person name="Bruce D."/>
            <person name="Detter J.C."/>
            <person name="Green L."/>
            <person name="Land M."/>
            <person name="Munk C."/>
            <person name="Lindler L.E."/>
            <person name="Nikolich M.P."/>
            <person name="Brettin T."/>
        </authorList>
    </citation>
    <scope>NUCLEOTIDE SEQUENCE</scope>
    <source>
        <strain evidence="2">YPIII</strain>
    </source>
</reference>
<protein>
    <submittedName>
        <fullName evidence="2">Hemolysin</fullName>
    </submittedName>
</protein>
<dbReference type="PATRIC" id="fig|502800.11.peg.972"/>
<evidence type="ECO:0000313" key="2">
    <source>
        <dbReference type="EMBL" id="ACA66676.1"/>
    </source>
</evidence>
<sequence length="261" mass="27708">MAGAVLQANQISGQIGGDLNVISRENRLNKVNVSAALGGSHSNAKQDSLISQVANASPIMSDKIKNKLEEKSTKIFDKVENKFNTLGKEKDDSVQTISYTKDGQTVKISEADEKKETKDKWWQKGAKSVGKKIKSAVQDEQVVGGNGSVKANVEVVESQGVEEQSAIRGTQNVDLTVKGKTDLVGGKISSKNSDVKLKTNGLETQDINGKYTEGGARLNASSSVMDMISDGAKDVMDGKAPLVSGHGKSEQKNATGGITRE</sequence>
<accession>A0A0H3AZX3</accession>
<dbReference type="EMBL" id="CP000950">
    <property type="protein sequence ID" value="ACA66676.1"/>
    <property type="molecule type" value="Genomic_DNA"/>
</dbReference>
<evidence type="ECO:0000256" key="1">
    <source>
        <dbReference type="SAM" id="MobiDB-lite"/>
    </source>
</evidence>
<organism evidence="2">
    <name type="scientific">Yersinia pseudotuberculosis serotype O:3 (strain YPIII)</name>
    <dbReference type="NCBI Taxonomy" id="502800"/>
    <lineage>
        <taxon>Bacteria</taxon>
        <taxon>Pseudomonadati</taxon>
        <taxon>Pseudomonadota</taxon>
        <taxon>Gammaproteobacteria</taxon>
        <taxon>Enterobacterales</taxon>
        <taxon>Yersiniaceae</taxon>
        <taxon>Yersinia</taxon>
    </lineage>
</organism>
<name>A0A0H3AZX3_YERPY</name>
<dbReference type="KEGG" id="ypy:YPK_0369"/>
<feature type="region of interest" description="Disordered" evidence="1">
    <location>
        <begin position="236"/>
        <end position="261"/>
    </location>
</feature>